<keyword evidence="6" id="KW-0418">Kinase</keyword>
<dbReference type="InterPro" id="IPR050511">
    <property type="entry name" value="AMPK_gamma/SDS23_families"/>
</dbReference>
<dbReference type="CDD" id="cd04641">
    <property type="entry name" value="CBS_euAMPK_gamma-like_repeat2"/>
    <property type="match status" value="1"/>
</dbReference>
<evidence type="ECO:0000259" key="5">
    <source>
        <dbReference type="PROSITE" id="PS51371"/>
    </source>
</evidence>
<keyword evidence="3 4" id="KW-0129">CBS domain</keyword>
<dbReference type="OrthoDB" id="286637at2759"/>
<dbReference type="GO" id="GO:0005886">
    <property type="term" value="C:plasma membrane"/>
    <property type="evidence" value="ECO:0007669"/>
    <property type="project" value="EnsemblFungi"/>
</dbReference>
<dbReference type="GO" id="GO:2000217">
    <property type="term" value="P:regulation of invasive growth in response to glucose limitation"/>
    <property type="evidence" value="ECO:0007669"/>
    <property type="project" value="EnsemblFungi"/>
</dbReference>
<evidence type="ECO:0000313" key="7">
    <source>
        <dbReference type="Proteomes" id="UP000186594"/>
    </source>
</evidence>
<keyword evidence="2" id="KW-0677">Repeat</keyword>
<dbReference type="GO" id="GO:0004679">
    <property type="term" value="F:AMP-activated protein kinase activity"/>
    <property type="evidence" value="ECO:0007669"/>
    <property type="project" value="EnsemblFungi"/>
</dbReference>
<dbReference type="InterPro" id="IPR046342">
    <property type="entry name" value="CBS_dom_sf"/>
</dbReference>
<reference evidence="6 7" key="1">
    <citation type="submission" date="2016-04" db="EMBL/GenBank/DDBJ databases">
        <title>Evolutionary innovation and constraint leading to complex multicellularity in the Ascomycota.</title>
        <authorList>
            <person name="Cisse O."/>
            <person name="Nguyen A."/>
            <person name="Hewitt D.A."/>
            <person name="Jedd G."/>
            <person name="Stajich J.E."/>
        </authorList>
    </citation>
    <scope>NUCLEOTIDE SEQUENCE [LARGE SCALE GENOMIC DNA]</scope>
    <source>
        <strain evidence="6 7">DAH-3</strain>
    </source>
</reference>
<dbReference type="GO" id="GO:0045722">
    <property type="term" value="P:positive regulation of gluconeogenesis"/>
    <property type="evidence" value="ECO:0007669"/>
    <property type="project" value="EnsemblFungi"/>
</dbReference>
<dbReference type="Proteomes" id="UP000186594">
    <property type="component" value="Unassembled WGS sequence"/>
</dbReference>
<accession>A0A1U7LTL1</accession>
<feature type="domain" description="CBS" evidence="5">
    <location>
        <begin position="220"/>
        <end position="280"/>
    </location>
</feature>
<gene>
    <name evidence="6" type="ORF">NEOLI_000188</name>
</gene>
<evidence type="ECO:0000313" key="6">
    <source>
        <dbReference type="EMBL" id="OLL26015.1"/>
    </source>
</evidence>
<feature type="domain" description="CBS" evidence="5">
    <location>
        <begin position="292"/>
        <end position="351"/>
    </location>
</feature>
<dbReference type="GO" id="GO:0031588">
    <property type="term" value="C:nucleotide-activated protein kinase complex"/>
    <property type="evidence" value="ECO:0007669"/>
    <property type="project" value="EnsemblFungi"/>
</dbReference>
<dbReference type="PROSITE" id="PS51371">
    <property type="entry name" value="CBS"/>
    <property type="match status" value="4"/>
</dbReference>
<dbReference type="STRING" id="1198029.A0A1U7LTL1"/>
<evidence type="ECO:0000256" key="3">
    <source>
        <dbReference type="ARBA" id="ARBA00023122"/>
    </source>
</evidence>
<comment type="caution">
    <text evidence="6">The sequence shown here is derived from an EMBL/GenBank/DDBJ whole genome shotgun (WGS) entry which is preliminary data.</text>
</comment>
<feature type="domain" description="CBS" evidence="5">
    <location>
        <begin position="146"/>
        <end position="210"/>
    </location>
</feature>
<evidence type="ECO:0000256" key="4">
    <source>
        <dbReference type="PROSITE-ProRule" id="PRU00703"/>
    </source>
</evidence>
<dbReference type="GO" id="GO:0005641">
    <property type="term" value="C:nuclear envelope lumen"/>
    <property type="evidence" value="ECO:0007669"/>
    <property type="project" value="EnsemblFungi"/>
</dbReference>
<comment type="similarity">
    <text evidence="1">Belongs to the 5'-AMP-activated protein kinase gamma subunit family.</text>
</comment>
<dbReference type="AlphaFoldDB" id="A0A1U7LTL1"/>
<organism evidence="6 7">
    <name type="scientific">Neolecta irregularis (strain DAH-3)</name>
    <dbReference type="NCBI Taxonomy" id="1198029"/>
    <lineage>
        <taxon>Eukaryota</taxon>
        <taxon>Fungi</taxon>
        <taxon>Dikarya</taxon>
        <taxon>Ascomycota</taxon>
        <taxon>Taphrinomycotina</taxon>
        <taxon>Neolectales</taxon>
        <taxon>Neolectaceae</taxon>
        <taxon>Neolecta</taxon>
    </lineage>
</organism>
<dbReference type="InterPro" id="IPR000644">
    <property type="entry name" value="CBS_dom"/>
</dbReference>
<dbReference type="CDD" id="cd04618">
    <property type="entry name" value="CBS_euAMPK_gamma-like_repeat1"/>
    <property type="match status" value="1"/>
</dbReference>
<feature type="domain" description="CBS" evidence="5">
    <location>
        <begin position="61"/>
        <end position="120"/>
    </location>
</feature>
<dbReference type="SUPFAM" id="SSF54631">
    <property type="entry name" value="CBS-domain pair"/>
    <property type="match status" value="2"/>
</dbReference>
<dbReference type="GO" id="GO:0019901">
    <property type="term" value="F:protein kinase binding"/>
    <property type="evidence" value="ECO:0007669"/>
    <property type="project" value="TreeGrafter"/>
</dbReference>
<dbReference type="GO" id="GO:0005737">
    <property type="term" value="C:cytoplasm"/>
    <property type="evidence" value="ECO:0007669"/>
    <property type="project" value="EnsemblFungi"/>
</dbReference>
<evidence type="ECO:0000256" key="2">
    <source>
        <dbReference type="ARBA" id="ARBA00022737"/>
    </source>
</evidence>
<dbReference type="PANTHER" id="PTHR13780:SF35">
    <property type="entry name" value="LD22662P"/>
    <property type="match status" value="1"/>
</dbReference>
<dbReference type="GO" id="GO:0016208">
    <property type="term" value="F:AMP binding"/>
    <property type="evidence" value="ECO:0007669"/>
    <property type="project" value="EnsemblFungi"/>
</dbReference>
<dbReference type="Pfam" id="PF00571">
    <property type="entry name" value="CBS"/>
    <property type="match status" value="2"/>
</dbReference>
<dbReference type="GO" id="GO:0042802">
    <property type="term" value="F:identical protein binding"/>
    <property type="evidence" value="ECO:0007669"/>
    <property type="project" value="EnsemblFungi"/>
</dbReference>
<dbReference type="GO" id="GO:0005524">
    <property type="term" value="F:ATP binding"/>
    <property type="evidence" value="ECO:0007669"/>
    <property type="project" value="EnsemblFungi"/>
</dbReference>
<keyword evidence="7" id="KW-1185">Reference proteome</keyword>
<dbReference type="GO" id="GO:0043531">
    <property type="term" value="F:ADP binding"/>
    <property type="evidence" value="ECO:0007669"/>
    <property type="project" value="EnsemblFungi"/>
</dbReference>
<dbReference type="EMBL" id="LXFE01000257">
    <property type="protein sequence ID" value="OLL26015.1"/>
    <property type="molecule type" value="Genomic_DNA"/>
</dbReference>
<dbReference type="GO" id="GO:0043539">
    <property type="term" value="F:protein serine/threonine kinase activator activity"/>
    <property type="evidence" value="ECO:0007669"/>
    <property type="project" value="EnsemblFungi"/>
</dbReference>
<dbReference type="PANTHER" id="PTHR13780">
    <property type="entry name" value="AMP-ACTIVATED PROTEIN KINASE, GAMMA REGULATORY SUBUNIT"/>
    <property type="match status" value="1"/>
</dbReference>
<dbReference type="GO" id="GO:0007031">
    <property type="term" value="P:peroxisome organization"/>
    <property type="evidence" value="ECO:0007669"/>
    <property type="project" value="EnsemblFungi"/>
</dbReference>
<dbReference type="SMART" id="SM00116">
    <property type="entry name" value="CBS"/>
    <property type="match status" value="4"/>
</dbReference>
<dbReference type="OMA" id="TASIHPF"/>
<dbReference type="GO" id="GO:0006357">
    <property type="term" value="P:regulation of transcription by RNA polymerase II"/>
    <property type="evidence" value="ECO:0007669"/>
    <property type="project" value="EnsemblFungi"/>
</dbReference>
<dbReference type="GO" id="GO:0030447">
    <property type="term" value="P:filamentous growth"/>
    <property type="evidence" value="ECO:0007669"/>
    <property type="project" value="EnsemblFungi"/>
</dbReference>
<proteinExistence type="inferred from homology"/>
<evidence type="ECO:0000256" key="1">
    <source>
        <dbReference type="ARBA" id="ARBA00006750"/>
    </source>
</evidence>
<dbReference type="Gene3D" id="3.10.580.10">
    <property type="entry name" value="CBS-domain"/>
    <property type="match status" value="2"/>
</dbReference>
<dbReference type="GO" id="GO:0006914">
    <property type="term" value="P:autophagy"/>
    <property type="evidence" value="ECO:0007669"/>
    <property type="project" value="EnsemblFungi"/>
</dbReference>
<protein>
    <submittedName>
        <fullName evidence="6">5'-AMP-activated protein kinase subunit gamma</fullName>
    </submittedName>
</protein>
<sequence length="360" mass="40590">MYAYMHRALQRAPAPDLASTIMASTLHESTSEDTLDAAQQDALDAIRSFIQSRTSYDVFPVSFRLIVLDTQLLVRKSLNILLQNNIVSAPLWDSNESKFSGLLTVSDFINVIQYYQRHTSLPQALLEMEDFKLHGLRDIEKKIGAPPPETYYIAPSRSLYDACKYLIKSRARRIPLVDINTHTGKEMLVSVLTQYRILKFIAVNCKETTLLKKSLAELHIGTYDELLTADMNTPVLRVIDMLAKHDIASVPIVDKEGVVLNVYEAVDVLTIIRAGQYGDLELTVGQALLRRPDEFAGVHKCTEQDTLAGIFNTIRRERLYRLVVVDDAGKLKGMVTLSDILKYMLDGNGDEHMEHHRASP</sequence>
<name>A0A1U7LTL1_NEOID</name>
<keyword evidence="6" id="KW-0808">Transferase</keyword>